<keyword evidence="1" id="KW-0472">Membrane</keyword>
<feature type="transmembrane region" description="Helical" evidence="1">
    <location>
        <begin position="285"/>
        <end position="306"/>
    </location>
</feature>
<keyword evidence="1" id="KW-0812">Transmembrane</keyword>
<dbReference type="EMBL" id="CAICTM010000004">
    <property type="protein sequence ID" value="CAB9496406.1"/>
    <property type="molecule type" value="Genomic_DNA"/>
</dbReference>
<reference evidence="2" key="1">
    <citation type="submission" date="2020-06" db="EMBL/GenBank/DDBJ databases">
        <authorList>
            <consortium name="Plant Systems Biology data submission"/>
        </authorList>
    </citation>
    <scope>NUCLEOTIDE SEQUENCE</scope>
    <source>
        <strain evidence="2">D6</strain>
    </source>
</reference>
<name>A0A9N8H0P6_9STRA</name>
<evidence type="ECO:0000313" key="3">
    <source>
        <dbReference type="Proteomes" id="UP001153069"/>
    </source>
</evidence>
<protein>
    <submittedName>
        <fullName evidence="2">Uncharacterized protein</fullName>
    </submittedName>
</protein>
<gene>
    <name evidence="2" type="ORF">SEMRO_4_G003810.1</name>
</gene>
<organism evidence="2 3">
    <name type="scientific">Seminavis robusta</name>
    <dbReference type="NCBI Taxonomy" id="568900"/>
    <lineage>
        <taxon>Eukaryota</taxon>
        <taxon>Sar</taxon>
        <taxon>Stramenopiles</taxon>
        <taxon>Ochrophyta</taxon>
        <taxon>Bacillariophyta</taxon>
        <taxon>Bacillariophyceae</taxon>
        <taxon>Bacillariophycidae</taxon>
        <taxon>Naviculales</taxon>
        <taxon>Naviculaceae</taxon>
        <taxon>Seminavis</taxon>
    </lineage>
</organism>
<sequence>MTESEYSSSLSAAKREMVERETTAITNQRAHHDCQGVPQHCHTRSPSLLSKLVTSDDPNHIHKVLGVACLMSFVYRFRHAGGDTDGNFGPYPGTLAFLALHLSLNLSSFIFDIPKRRISTGYRIWPKYRIHSLIFCGRSCACMLVQWCEEFWDIQQPCHVLDVLIVLGTCLLADWGSMILTDQKETRVSSSSSSLPVTTIRGIEYFSPAAKRFFSVMQFQATAGCLVGLRRYTPHLAMIAVVQLNAFLMTLSRKNLGAQGLLVTIYGLFLASGLLLGLWDDYHQPNVNVIWVVSTIGNVAAWLRMGPLQMNKYILWASLGLAIQSCRQYSLCHFQNSAGWVIACGCSSLGILALLLEDPIAKKLTKRTSEDKKA</sequence>
<keyword evidence="1" id="KW-1133">Transmembrane helix</keyword>
<keyword evidence="3" id="KW-1185">Reference proteome</keyword>
<dbReference type="Proteomes" id="UP001153069">
    <property type="component" value="Unassembled WGS sequence"/>
</dbReference>
<comment type="caution">
    <text evidence="2">The sequence shown here is derived from an EMBL/GenBank/DDBJ whole genome shotgun (WGS) entry which is preliminary data.</text>
</comment>
<evidence type="ECO:0000313" key="2">
    <source>
        <dbReference type="EMBL" id="CAB9496406.1"/>
    </source>
</evidence>
<evidence type="ECO:0000256" key="1">
    <source>
        <dbReference type="SAM" id="Phobius"/>
    </source>
</evidence>
<dbReference type="AlphaFoldDB" id="A0A9N8H0P6"/>
<feature type="transmembrane region" description="Helical" evidence="1">
    <location>
        <begin position="337"/>
        <end position="356"/>
    </location>
</feature>
<feature type="transmembrane region" description="Helical" evidence="1">
    <location>
        <begin position="261"/>
        <end position="279"/>
    </location>
</feature>
<accession>A0A9N8H0P6</accession>
<proteinExistence type="predicted"/>